<accession>A0A165DPT5</accession>
<dbReference type="EMBL" id="KV427630">
    <property type="protein sequence ID" value="KZT05362.1"/>
    <property type="molecule type" value="Genomic_DNA"/>
</dbReference>
<dbReference type="RefSeq" id="XP_040763102.1">
    <property type="nucleotide sequence ID" value="XM_040907098.1"/>
</dbReference>
<organism evidence="1 2">
    <name type="scientific">Laetiporus sulphureus 93-53</name>
    <dbReference type="NCBI Taxonomy" id="1314785"/>
    <lineage>
        <taxon>Eukaryota</taxon>
        <taxon>Fungi</taxon>
        <taxon>Dikarya</taxon>
        <taxon>Basidiomycota</taxon>
        <taxon>Agaricomycotina</taxon>
        <taxon>Agaricomycetes</taxon>
        <taxon>Polyporales</taxon>
        <taxon>Laetiporus</taxon>
    </lineage>
</organism>
<gene>
    <name evidence="1" type="ORF">LAESUDRAFT_714911</name>
</gene>
<protein>
    <submittedName>
        <fullName evidence="1">Uncharacterized protein</fullName>
    </submittedName>
</protein>
<proteinExistence type="predicted"/>
<dbReference type="GeneID" id="63824127"/>
<name>A0A165DPT5_9APHY</name>
<dbReference type="InParanoid" id="A0A165DPT5"/>
<evidence type="ECO:0000313" key="2">
    <source>
        <dbReference type="Proteomes" id="UP000076871"/>
    </source>
</evidence>
<reference evidence="1 2" key="1">
    <citation type="journal article" date="2016" name="Mol. Biol. Evol.">
        <title>Comparative Genomics of Early-Diverging Mushroom-Forming Fungi Provides Insights into the Origins of Lignocellulose Decay Capabilities.</title>
        <authorList>
            <person name="Nagy L.G."/>
            <person name="Riley R."/>
            <person name="Tritt A."/>
            <person name="Adam C."/>
            <person name="Daum C."/>
            <person name="Floudas D."/>
            <person name="Sun H."/>
            <person name="Yadav J.S."/>
            <person name="Pangilinan J."/>
            <person name="Larsson K.H."/>
            <person name="Matsuura K."/>
            <person name="Barry K."/>
            <person name="Labutti K."/>
            <person name="Kuo R."/>
            <person name="Ohm R.A."/>
            <person name="Bhattacharya S.S."/>
            <person name="Shirouzu T."/>
            <person name="Yoshinaga Y."/>
            <person name="Martin F.M."/>
            <person name="Grigoriev I.V."/>
            <person name="Hibbett D.S."/>
        </authorList>
    </citation>
    <scope>NUCLEOTIDE SEQUENCE [LARGE SCALE GENOMIC DNA]</scope>
    <source>
        <strain evidence="1 2">93-53</strain>
    </source>
</reference>
<keyword evidence="2" id="KW-1185">Reference proteome</keyword>
<dbReference type="AlphaFoldDB" id="A0A165DPT5"/>
<dbReference type="Proteomes" id="UP000076871">
    <property type="component" value="Unassembled WGS sequence"/>
</dbReference>
<sequence length="277" mass="30129">MSKASLVRVMVTIDDVLSGLRRGGCDGERPSVRCFFGRSWRRGLGGVLGQDSFRHSACRTVSRDSWIAGVIVLTKRMIVKDRSALCGLLVCDTRRSVDPTGFHSTSISAAGIALESQLGKQPALESKSRNSRSGCLRHRHVGSVDKLDDDPSESKVDDDMPEMGWPALRPISIFWKLVATSRSGDVFDGWLWLPGPWQDWQDPATTHEARVLAFSGLARPCALRSAQAAILGRLNGGPICSERRAAEGGSDSSYLIRASESELALRLARLVTQPAAQ</sequence>
<evidence type="ECO:0000313" key="1">
    <source>
        <dbReference type="EMBL" id="KZT05362.1"/>
    </source>
</evidence>